<reference evidence="1" key="1">
    <citation type="submission" date="2018-05" db="EMBL/GenBank/DDBJ databases">
        <authorList>
            <person name="Lanie J.A."/>
            <person name="Ng W.-L."/>
            <person name="Kazmierczak K.M."/>
            <person name="Andrzejewski T.M."/>
            <person name="Davidsen T.M."/>
            <person name="Wayne K.J."/>
            <person name="Tettelin H."/>
            <person name="Glass J.I."/>
            <person name="Rusch D."/>
            <person name="Podicherti R."/>
            <person name="Tsui H.-C.T."/>
            <person name="Winkler M.E."/>
        </authorList>
    </citation>
    <scope>NUCLEOTIDE SEQUENCE</scope>
</reference>
<organism evidence="1">
    <name type="scientific">marine metagenome</name>
    <dbReference type="NCBI Taxonomy" id="408172"/>
    <lineage>
        <taxon>unclassified sequences</taxon>
        <taxon>metagenomes</taxon>
        <taxon>ecological metagenomes</taxon>
    </lineage>
</organism>
<sequence length="24" mass="2863">MNCQRCLKFNEADEMNIDNKADLF</sequence>
<proteinExistence type="predicted"/>
<dbReference type="EMBL" id="UINC01009659">
    <property type="protein sequence ID" value="SVA43271.1"/>
    <property type="molecule type" value="Genomic_DNA"/>
</dbReference>
<evidence type="ECO:0000313" key="1">
    <source>
        <dbReference type="EMBL" id="SVA43271.1"/>
    </source>
</evidence>
<protein>
    <submittedName>
        <fullName evidence="1">Uncharacterized protein</fullName>
    </submittedName>
</protein>
<dbReference type="AlphaFoldDB" id="A0A381VT66"/>
<accession>A0A381VT66</accession>
<name>A0A381VT66_9ZZZZ</name>
<gene>
    <name evidence="1" type="ORF">METZ01_LOCUS96125</name>
</gene>